<dbReference type="SUPFAM" id="SSF159133">
    <property type="entry name" value="EutN/CcmL-like"/>
    <property type="match status" value="1"/>
</dbReference>
<dbReference type="Gene3D" id="2.40.50.220">
    <property type="entry name" value="EutN/Ccml"/>
    <property type="match status" value="1"/>
</dbReference>
<evidence type="ECO:0000313" key="4">
    <source>
        <dbReference type="Proteomes" id="UP000480266"/>
    </source>
</evidence>
<dbReference type="AlphaFoldDB" id="A0A7C9RP64"/>
<keyword evidence="2" id="KW-1283">Bacterial microcompartment</keyword>
<accession>A0A7C9RP64</accession>
<dbReference type="InterPro" id="IPR004992">
    <property type="entry name" value="EutN_CcmL"/>
</dbReference>
<proteinExistence type="predicted"/>
<dbReference type="PANTHER" id="PTHR36539">
    <property type="entry name" value="ETHANOLAMINE UTILIZATION PROTEIN EUTN"/>
    <property type="match status" value="1"/>
</dbReference>
<keyword evidence="4" id="KW-1185">Reference proteome</keyword>
<gene>
    <name evidence="3" type="ORF">G4V63_31950</name>
</gene>
<comment type="subcellular location">
    <subcellularLocation>
        <location evidence="1">Bacterial microcompartment</location>
    </subcellularLocation>
</comment>
<evidence type="ECO:0000313" key="3">
    <source>
        <dbReference type="EMBL" id="NGX99636.1"/>
    </source>
</evidence>
<dbReference type="PROSITE" id="PS51932">
    <property type="entry name" value="BMV"/>
    <property type="match status" value="1"/>
</dbReference>
<dbReference type="GO" id="GO:0031469">
    <property type="term" value="C:bacterial microcompartment"/>
    <property type="evidence" value="ECO:0007669"/>
    <property type="project" value="UniProtKB-SubCell"/>
</dbReference>
<evidence type="ECO:0000256" key="2">
    <source>
        <dbReference type="ARBA" id="ARBA00024446"/>
    </source>
</evidence>
<name>A0A7C9RP64_9BRAD</name>
<dbReference type="PANTHER" id="PTHR36539:SF1">
    <property type="entry name" value="BACTERIAL MICROCOMPARTMENT SHELL VERTEX PROTEIN EUTN"/>
    <property type="match status" value="1"/>
</dbReference>
<reference evidence="3" key="1">
    <citation type="submission" date="2020-02" db="EMBL/GenBank/DDBJ databases">
        <title>Draft genome sequence of Candidatus Afipia apatlaquensis IBT-C3, a potential strain for decolorization of textile dyes.</title>
        <authorList>
            <person name="Sanchez-Reyes A."/>
            <person name="Breton-Deval L."/>
            <person name="Mangelson H."/>
            <person name="Sanchez-Flores A."/>
        </authorList>
    </citation>
    <scope>NUCLEOTIDE SEQUENCE [LARGE SCALE GENOMIC DNA]</scope>
    <source>
        <strain evidence="3">IBT-C3</strain>
    </source>
</reference>
<sequence>MLICKTTGTVVSTVKHEQLQGRKLLLVRRSGPDGKVSGEPFVAVDTVGAGEGELVIVTEGSGARVLESTHAAPVDATIIGIIDSTAVGGKLSFAKSKGTA</sequence>
<dbReference type="CDD" id="cd01614">
    <property type="entry name" value="EutN_CcmL"/>
    <property type="match status" value="1"/>
</dbReference>
<protein>
    <submittedName>
        <fullName evidence="3">EutN/CcmL family microcompartment protein</fullName>
    </submittedName>
</protein>
<dbReference type="InterPro" id="IPR036677">
    <property type="entry name" value="EutN_CcmL_sf"/>
</dbReference>
<dbReference type="Pfam" id="PF03319">
    <property type="entry name" value="EutN_CcmL"/>
    <property type="match status" value="1"/>
</dbReference>
<dbReference type="EMBL" id="JAAMRR010001637">
    <property type="protein sequence ID" value="NGX99636.1"/>
    <property type="molecule type" value="Genomic_DNA"/>
</dbReference>
<dbReference type="Proteomes" id="UP000480266">
    <property type="component" value="Unassembled WGS sequence"/>
</dbReference>
<comment type="caution">
    <text evidence="3">The sequence shown here is derived from an EMBL/GenBank/DDBJ whole genome shotgun (WGS) entry which is preliminary data.</text>
</comment>
<evidence type="ECO:0000256" key="1">
    <source>
        <dbReference type="ARBA" id="ARBA00024322"/>
    </source>
</evidence>
<organism evidence="3 4">
    <name type="scientific">Candidatus Afipia apatlaquensis</name>
    <dbReference type="NCBI Taxonomy" id="2712852"/>
    <lineage>
        <taxon>Bacteria</taxon>
        <taxon>Pseudomonadati</taxon>
        <taxon>Pseudomonadota</taxon>
        <taxon>Alphaproteobacteria</taxon>
        <taxon>Hyphomicrobiales</taxon>
        <taxon>Nitrobacteraceae</taxon>
        <taxon>Afipia</taxon>
    </lineage>
</organism>